<accession>A0A2S8BC41</accession>
<comment type="caution">
    <text evidence="1">The sequence shown here is derived from an EMBL/GenBank/DDBJ whole genome shotgun (WGS) entry which is preliminary data.</text>
</comment>
<dbReference type="Proteomes" id="UP000238296">
    <property type="component" value="Unassembled WGS sequence"/>
</dbReference>
<sequence length="291" mass="31893">MLNRDDRTRAHIDTVKTHRMIVNNPGAGLEWNYASVGPPMDLSSLPEFDGPGDQRGIGIIAPFDLAIERELWRWIPAEVSLHLARTHYEPVPVSRLMAELVSNTHHLEAATRDVLHVEPEVVAYLCASGSFVNGVEYEKTLVAAIEAAGAPAAVTTSGALAEAVLALQISRMCVITPYDEELTELLHAFLGQLGVTVLRSDYLGLGGGIWKVNYRTVAERIVAADHPDAQAIFVSCTNLRTYDIVDPLENMLGKPILTANQLTMWACLGRMDLPMMGPGRWLRDVFAGAKR</sequence>
<dbReference type="Pfam" id="PF17645">
    <property type="entry name" value="Amdase"/>
    <property type="match status" value="1"/>
</dbReference>
<dbReference type="InterPro" id="IPR026286">
    <property type="entry name" value="MaiA/AMDase"/>
</dbReference>
<proteinExistence type="predicted"/>
<organism evidence="1 2">
    <name type="scientific">Mycobacterium talmoniae</name>
    <dbReference type="NCBI Taxonomy" id="1858794"/>
    <lineage>
        <taxon>Bacteria</taxon>
        <taxon>Bacillati</taxon>
        <taxon>Actinomycetota</taxon>
        <taxon>Actinomycetes</taxon>
        <taxon>Mycobacteriales</taxon>
        <taxon>Mycobacteriaceae</taxon>
        <taxon>Mycobacterium</taxon>
    </lineage>
</organism>
<evidence type="ECO:0000313" key="1">
    <source>
        <dbReference type="EMBL" id="PQM44215.1"/>
    </source>
</evidence>
<dbReference type="AlphaFoldDB" id="A0A2S8BC41"/>
<protein>
    <submittedName>
        <fullName evidence="1">Arylmalonate decarboxylase</fullName>
        <ecNumber evidence="1">4.1.1.76</ecNumber>
    </submittedName>
</protein>
<evidence type="ECO:0000313" key="2">
    <source>
        <dbReference type="Proteomes" id="UP000238296"/>
    </source>
</evidence>
<keyword evidence="1" id="KW-0456">Lyase</keyword>
<name>A0A2S8BC41_9MYCO</name>
<dbReference type="Gene3D" id="3.40.50.12500">
    <property type="match status" value="1"/>
</dbReference>
<dbReference type="PANTHER" id="PTHR40267:SF1">
    <property type="entry name" value="BLR3294 PROTEIN"/>
    <property type="match status" value="1"/>
</dbReference>
<dbReference type="GO" id="GO:0047436">
    <property type="term" value="F:arylmalonate decarboxylase activity"/>
    <property type="evidence" value="ECO:0007669"/>
    <property type="project" value="UniProtKB-EC"/>
</dbReference>
<dbReference type="EC" id="4.1.1.76" evidence="1"/>
<reference evidence="1 2" key="1">
    <citation type="journal article" date="2017" name="Int. J. Syst. Evol. Microbiol.">
        <title>Mycobacterium talmoniae sp. nov., a slowly growing mycobacterium isolated from human respiratory samples.</title>
        <authorList>
            <person name="Davidson R.M."/>
            <person name="DeGroote M.A."/>
            <person name="Marola J.L."/>
            <person name="Buss S."/>
            <person name="Jones V."/>
            <person name="McNeil M.R."/>
            <person name="Freifeld A.G."/>
            <person name="Elaine Epperson L."/>
            <person name="Hasan N.A."/>
            <person name="Jackson M."/>
            <person name="Iwen P.C."/>
            <person name="Salfinger M."/>
            <person name="Strong M."/>
        </authorList>
    </citation>
    <scope>NUCLEOTIDE SEQUENCE [LARGE SCALE GENOMIC DNA]</scope>
    <source>
        <strain evidence="1 2">ATCC BAA-2683</strain>
    </source>
</reference>
<dbReference type="PANTHER" id="PTHR40267">
    <property type="entry name" value="BLR3294 PROTEIN"/>
    <property type="match status" value="1"/>
</dbReference>
<dbReference type="EMBL" id="PPEA01000903">
    <property type="protein sequence ID" value="PQM44215.1"/>
    <property type="molecule type" value="Genomic_DNA"/>
</dbReference>
<gene>
    <name evidence="1" type="ORF">C1Y40_05626</name>
</gene>
<dbReference type="InterPro" id="IPR053714">
    <property type="entry name" value="Iso_Racemase_Enz_sf"/>
</dbReference>